<protein>
    <recommendedName>
        <fullName evidence="3">DUF922 domain-containing protein</fullName>
    </recommendedName>
</protein>
<sequence>MNSVFNRAGLWLPVILYMLVFCPLNSKAQKTNAEIVLTNRQLNEKTNEFYIANVVDERPDRSAVAWLLPTPGSLPAVKYKVDLHGGAAISVKQFIDYAIPVNKTLRPIGIRIKKLKLTETAMTDGRVEGRLEIQLWFELKKDEGNVHLIDYPAATTYYRSAGQQYDTGLLMSRALMAGLDFFNKWINREADTNIKLAKGVKLIFSDYSEQPEGDTIYYSAKRPLTWNDFQDKARGVKYIAEVLPGFGYTEQVDVVKSIVVVRVSMRVFLPKSAAWVKPEGRTSYALNHEQRHFDIVAIVARHFKQALIAMKLPVDNYDGYINVQYLDSYREMNQLQNQYDNETSHGANQSYQQEWNMKIDGLLRSD</sequence>
<dbReference type="Pfam" id="PF06037">
    <property type="entry name" value="DUF922"/>
    <property type="match status" value="1"/>
</dbReference>
<dbReference type="RefSeq" id="WP_377022889.1">
    <property type="nucleotide sequence ID" value="NZ_JBHLTS010000022.1"/>
</dbReference>
<proteinExistence type="predicted"/>
<evidence type="ECO:0008006" key="3">
    <source>
        <dbReference type="Google" id="ProtNLM"/>
    </source>
</evidence>
<dbReference type="InterPro" id="IPR010321">
    <property type="entry name" value="DUF922"/>
</dbReference>
<evidence type="ECO:0000313" key="2">
    <source>
        <dbReference type="Proteomes" id="UP001589828"/>
    </source>
</evidence>
<organism evidence="1 2">
    <name type="scientific">Mucilaginibacter angelicae</name>
    <dbReference type="NCBI Taxonomy" id="869718"/>
    <lineage>
        <taxon>Bacteria</taxon>
        <taxon>Pseudomonadati</taxon>
        <taxon>Bacteroidota</taxon>
        <taxon>Sphingobacteriia</taxon>
        <taxon>Sphingobacteriales</taxon>
        <taxon>Sphingobacteriaceae</taxon>
        <taxon>Mucilaginibacter</taxon>
    </lineage>
</organism>
<comment type="caution">
    <text evidence="1">The sequence shown here is derived from an EMBL/GenBank/DDBJ whole genome shotgun (WGS) entry which is preliminary data.</text>
</comment>
<gene>
    <name evidence="1" type="ORF">ACFFGT_12590</name>
</gene>
<keyword evidence="2" id="KW-1185">Reference proteome</keyword>
<evidence type="ECO:0000313" key="1">
    <source>
        <dbReference type="EMBL" id="MFC0515047.1"/>
    </source>
</evidence>
<reference evidence="1 2" key="1">
    <citation type="submission" date="2024-09" db="EMBL/GenBank/DDBJ databases">
        <authorList>
            <person name="Sun Q."/>
            <person name="Mori K."/>
        </authorList>
    </citation>
    <scope>NUCLEOTIDE SEQUENCE [LARGE SCALE GENOMIC DNA]</scope>
    <source>
        <strain evidence="1 2">NCAIM B.02415</strain>
    </source>
</reference>
<name>A0ABV6L6I5_9SPHI</name>
<dbReference type="EMBL" id="JBHLTS010000022">
    <property type="protein sequence ID" value="MFC0515047.1"/>
    <property type="molecule type" value="Genomic_DNA"/>
</dbReference>
<dbReference type="Proteomes" id="UP001589828">
    <property type="component" value="Unassembled WGS sequence"/>
</dbReference>
<accession>A0ABV6L6I5</accession>